<evidence type="ECO:0000313" key="14">
    <source>
        <dbReference type="Proteomes" id="UP000243900"/>
    </source>
</evidence>
<feature type="domain" description="Core-binding (CB)" evidence="12">
    <location>
        <begin position="1"/>
        <end position="87"/>
    </location>
</feature>
<dbReference type="InterPro" id="IPR011010">
    <property type="entry name" value="DNA_brk_join_enz"/>
</dbReference>
<feature type="active site" description="O-(3'-phospho-DNA)-tyrosine intermediate" evidence="9">
    <location>
        <position position="281"/>
    </location>
</feature>
<dbReference type="Pfam" id="PF02899">
    <property type="entry name" value="Phage_int_SAM_1"/>
    <property type="match status" value="1"/>
</dbReference>
<evidence type="ECO:0000256" key="6">
    <source>
        <dbReference type="ARBA" id="ARBA00023125"/>
    </source>
</evidence>
<evidence type="ECO:0000256" key="1">
    <source>
        <dbReference type="ARBA" id="ARBA00004496"/>
    </source>
</evidence>
<comment type="similarity">
    <text evidence="9">Belongs to the 'phage' integrase family. XerC subfamily.</text>
</comment>
<feature type="active site" evidence="9">
    <location>
        <position position="249"/>
    </location>
</feature>
<evidence type="ECO:0000259" key="11">
    <source>
        <dbReference type="PROSITE" id="PS51898"/>
    </source>
</evidence>
<keyword evidence="14" id="KW-1185">Reference proteome</keyword>
<feature type="region of interest" description="Disordered" evidence="10">
    <location>
        <begin position="295"/>
        <end position="315"/>
    </location>
</feature>
<comment type="subunit">
    <text evidence="9">Forms a cyclic heterotetrameric complex composed of two molecules of XerC and two molecules of XerD.</text>
</comment>
<dbReference type="SUPFAM" id="SSF56349">
    <property type="entry name" value="DNA breaking-rejoining enzymes"/>
    <property type="match status" value="1"/>
</dbReference>
<dbReference type="SUPFAM" id="SSF47823">
    <property type="entry name" value="lambda integrase-like, N-terminal domain"/>
    <property type="match status" value="1"/>
</dbReference>
<keyword evidence="3 9" id="KW-0132">Cell division</keyword>
<dbReference type="Proteomes" id="UP000243900">
    <property type="component" value="Unassembled WGS sequence"/>
</dbReference>
<dbReference type="GO" id="GO:0003677">
    <property type="term" value="F:DNA binding"/>
    <property type="evidence" value="ECO:0007669"/>
    <property type="project" value="UniProtKB-UniRule"/>
</dbReference>
<evidence type="ECO:0000313" key="13">
    <source>
        <dbReference type="EMBL" id="PQA51802.1"/>
    </source>
</evidence>
<dbReference type="InterPro" id="IPR010998">
    <property type="entry name" value="Integrase_recombinase_N"/>
</dbReference>
<evidence type="ECO:0000256" key="5">
    <source>
        <dbReference type="ARBA" id="ARBA00022908"/>
    </source>
</evidence>
<dbReference type="GO" id="GO:0051301">
    <property type="term" value="P:cell division"/>
    <property type="evidence" value="ECO:0007669"/>
    <property type="project" value="UniProtKB-KW"/>
</dbReference>
<protein>
    <recommendedName>
        <fullName evidence="9">Tyrosine recombinase XerC</fullName>
    </recommendedName>
</protein>
<dbReference type="PANTHER" id="PTHR30349">
    <property type="entry name" value="PHAGE INTEGRASE-RELATED"/>
    <property type="match status" value="1"/>
</dbReference>
<evidence type="ECO:0000256" key="7">
    <source>
        <dbReference type="ARBA" id="ARBA00023172"/>
    </source>
</evidence>
<keyword evidence="8 9" id="KW-0131">Cell cycle</keyword>
<dbReference type="GO" id="GO:0005737">
    <property type="term" value="C:cytoplasm"/>
    <property type="evidence" value="ECO:0007669"/>
    <property type="project" value="UniProtKB-SubCell"/>
</dbReference>
<comment type="function">
    <text evidence="9">Site-specific tyrosine recombinase, which acts by catalyzing the cutting and rejoining of the recombining DNA molecules. The XerC-XerD complex is essential to convert dimers of the bacterial chromosome into monomers to permit their segregation at cell division. It also contributes to the segregational stability of plasmids.</text>
</comment>
<accession>A0A2P6AUW0</accession>
<dbReference type="GO" id="GO:0007059">
    <property type="term" value="P:chromosome segregation"/>
    <property type="evidence" value="ECO:0007669"/>
    <property type="project" value="UniProtKB-UniRule"/>
</dbReference>
<organism evidence="13 14">
    <name type="scientific">Amnimonas aquatica</name>
    <dbReference type="NCBI Taxonomy" id="2094561"/>
    <lineage>
        <taxon>Bacteria</taxon>
        <taxon>Pseudomonadati</taxon>
        <taxon>Pseudomonadota</taxon>
        <taxon>Gammaproteobacteria</taxon>
        <taxon>Moraxellales</taxon>
        <taxon>Moraxellaceae</taxon>
        <taxon>Amnimonas</taxon>
    </lineage>
</organism>
<dbReference type="CDD" id="cd00798">
    <property type="entry name" value="INT_XerDC_C"/>
    <property type="match status" value="1"/>
</dbReference>
<feature type="active site" evidence="9">
    <location>
        <position position="176"/>
    </location>
</feature>
<feature type="compositionally biased region" description="Basic and acidic residues" evidence="10">
    <location>
        <begin position="306"/>
        <end position="315"/>
    </location>
</feature>
<keyword evidence="7 9" id="KW-0233">DNA recombination</keyword>
<dbReference type="InterPro" id="IPR023009">
    <property type="entry name" value="Tyrosine_recombinase_XerC/XerD"/>
</dbReference>
<evidence type="ECO:0000259" key="12">
    <source>
        <dbReference type="PROSITE" id="PS51900"/>
    </source>
</evidence>
<dbReference type="InterPro" id="IPR004107">
    <property type="entry name" value="Integrase_SAM-like_N"/>
</dbReference>
<dbReference type="GO" id="GO:0009037">
    <property type="term" value="F:tyrosine-based site-specific recombinase activity"/>
    <property type="evidence" value="ECO:0007669"/>
    <property type="project" value="UniProtKB-UniRule"/>
</dbReference>
<dbReference type="EMBL" id="PTQZ01000010">
    <property type="protein sequence ID" value="PQA51802.1"/>
    <property type="molecule type" value="Genomic_DNA"/>
</dbReference>
<dbReference type="Pfam" id="PF00589">
    <property type="entry name" value="Phage_integrase"/>
    <property type="match status" value="1"/>
</dbReference>
<dbReference type="PANTHER" id="PTHR30349:SF81">
    <property type="entry name" value="TYROSINE RECOMBINASE XERC"/>
    <property type="match status" value="1"/>
</dbReference>
<dbReference type="RefSeq" id="WP_105191044.1">
    <property type="nucleotide sequence ID" value="NZ_PTQZ01000010.1"/>
</dbReference>
<dbReference type="AlphaFoldDB" id="A0A2P6AUW0"/>
<keyword evidence="4 9" id="KW-0159">Chromosome partition</keyword>
<evidence type="ECO:0000256" key="3">
    <source>
        <dbReference type="ARBA" id="ARBA00022618"/>
    </source>
</evidence>
<evidence type="ECO:0000256" key="10">
    <source>
        <dbReference type="SAM" id="MobiDB-lite"/>
    </source>
</evidence>
<comment type="caution">
    <text evidence="13">The sequence shown here is derived from an EMBL/GenBank/DDBJ whole genome shotgun (WGS) entry which is preliminary data.</text>
</comment>
<evidence type="ECO:0000256" key="8">
    <source>
        <dbReference type="ARBA" id="ARBA00023306"/>
    </source>
</evidence>
<dbReference type="HAMAP" id="MF_01808">
    <property type="entry name" value="Recomb_XerC_XerD"/>
    <property type="match status" value="1"/>
</dbReference>
<feature type="active site" evidence="9">
    <location>
        <position position="246"/>
    </location>
</feature>
<keyword evidence="5 9" id="KW-0229">DNA integration</keyword>
<reference evidence="14" key="1">
    <citation type="submission" date="2018-02" db="EMBL/GenBank/DDBJ databases">
        <title>Genome sequencing of Solimonas sp. HR-BB.</title>
        <authorList>
            <person name="Lee Y."/>
            <person name="Jeon C.O."/>
        </authorList>
    </citation>
    <scope>NUCLEOTIDE SEQUENCE [LARGE SCALE GENOMIC DNA]</scope>
    <source>
        <strain evidence="14">HR-E</strain>
    </source>
</reference>
<feature type="domain" description="Tyr recombinase" evidence="11">
    <location>
        <begin position="108"/>
        <end position="294"/>
    </location>
</feature>
<keyword evidence="6 9" id="KW-0238">DNA-binding</keyword>
<dbReference type="Gene3D" id="1.10.150.130">
    <property type="match status" value="1"/>
</dbReference>
<name>A0A2P6AUW0_9GAMM</name>
<dbReference type="PROSITE" id="PS51900">
    <property type="entry name" value="CB"/>
    <property type="match status" value="1"/>
</dbReference>
<sequence>MVARARIDDFLAYLASQRLASPHTLKAYGSDLRRLADFLDSQHTGAWRDFRRPLLEAWVGECREQGLSIRSMQRLLSSVRRFYDWLARSDEAGEHPARGYQLKRVRQDLPQVLDVDLMQQLLDAPAPEDPAEALLWTRDKAIMELFYSSGLRLAELSHARLGDLDQGAGLITVLGKGRKTRVLPVGRMARAAIADWLVLRPQLARAHSESWLFLSRQGRRLSERSIQERLVHQAQRAGLDQRLYPHLLRHSFASHLLESSHDLRAVQELLGHSDIRATQIYTHLDFQHLASVYDQAHPRARQTGRTKRDDTPGER</sequence>
<proteinExistence type="inferred from homology"/>
<feature type="active site" evidence="9">
    <location>
        <position position="152"/>
    </location>
</feature>
<feature type="active site" evidence="9">
    <location>
        <position position="272"/>
    </location>
</feature>
<comment type="subcellular location">
    <subcellularLocation>
        <location evidence="1 9">Cytoplasm</location>
    </subcellularLocation>
</comment>
<keyword evidence="2 9" id="KW-0963">Cytoplasm</keyword>
<dbReference type="PROSITE" id="PS51898">
    <property type="entry name" value="TYR_RECOMBINASE"/>
    <property type="match status" value="1"/>
</dbReference>
<dbReference type="Gene3D" id="1.10.443.10">
    <property type="entry name" value="Intergrase catalytic core"/>
    <property type="match status" value="1"/>
</dbReference>
<dbReference type="InterPro" id="IPR050090">
    <property type="entry name" value="Tyrosine_recombinase_XerCD"/>
</dbReference>
<dbReference type="InterPro" id="IPR013762">
    <property type="entry name" value="Integrase-like_cat_sf"/>
</dbReference>
<dbReference type="InterPro" id="IPR002104">
    <property type="entry name" value="Integrase_catalytic"/>
</dbReference>
<dbReference type="GO" id="GO:0006313">
    <property type="term" value="P:DNA transposition"/>
    <property type="evidence" value="ECO:0007669"/>
    <property type="project" value="UniProtKB-UniRule"/>
</dbReference>
<dbReference type="InterPro" id="IPR044068">
    <property type="entry name" value="CB"/>
</dbReference>
<gene>
    <name evidence="9" type="primary">xerC</name>
    <name evidence="13" type="ORF">C5O18_01115</name>
</gene>
<evidence type="ECO:0000256" key="9">
    <source>
        <dbReference type="HAMAP-Rule" id="MF_01808"/>
    </source>
</evidence>
<evidence type="ECO:0000256" key="4">
    <source>
        <dbReference type="ARBA" id="ARBA00022829"/>
    </source>
</evidence>
<dbReference type="OrthoDB" id="9801717at2"/>
<evidence type="ECO:0000256" key="2">
    <source>
        <dbReference type="ARBA" id="ARBA00022490"/>
    </source>
</evidence>